<comment type="similarity">
    <text evidence="1">Belongs to the YggT family.</text>
</comment>
<keyword evidence="2" id="KW-1133">Transmembrane helix</keyword>
<proteinExistence type="inferred from homology"/>
<reference evidence="3 4" key="1">
    <citation type="submission" date="2017-09" db="EMBL/GenBank/DDBJ databases">
        <title>Comparative genomics of rhizobia isolated from Phaseolus vulgaris in China.</title>
        <authorList>
            <person name="Tong W."/>
        </authorList>
    </citation>
    <scope>NUCLEOTIDE SEQUENCE [LARGE SCALE GENOMIC DNA]</scope>
    <source>
        <strain evidence="3 4">C5</strain>
    </source>
</reference>
<comment type="caution">
    <text evidence="3">The sequence shown here is derived from an EMBL/GenBank/DDBJ whole genome shotgun (WGS) entry which is preliminary data.</text>
</comment>
<evidence type="ECO:0000256" key="1">
    <source>
        <dbReference type="ARBA" id="ARBA00010894"/>
    </source>
</evidence>
<name>A0A2A6JJL0_9HYPH</name>
<feature type="transmembrane region" description="Helical" evidence="2">
    <location>
        <begin position="70"/>
        <end position="91"/>
    </location>
</feature>
<dbReference type="GO" id="GO:0016020">
    <property type="term" value="C:membrane"/>
    <property type="evidence" value="ECO:0007669"/>
    <property type="project" value="InterPro"/>
</dbReference>
<keyword evidence="2" id="KW-0812">Transmembrane</keyword>
<dbReference type="InterPro" id="IPR003425">
    <property type="entry name" value="CCB3/YggT"/>
</dbReference>
<keyword evidence="2" id="KW-0472">Membrane</keyword>
<protein>
    <recommendedName>
        <fullName evidence="5">YggT family protein</fullName>
    </recommendedName>
</protein>
<gene>
    <name evidence="3" type="ORF">CO666_00930</name>
</gene>
<dbReference type="PANTHER" id="PTHR33219">
    <property type="entry name" value="YLMG HOMOLOG PROTEIN 2, CHLOROPLASTIC"/>
    <property type="match status" value="1"/>
</dbReference>
<dbReference type="Pfam" id="PF02325">
    <property type="entry name" value="CCB3_YggT"/>
    <property type="match status" value="1"/>
</dbReference>
<feature type="transmembrane region" description="Helical" evidence="2">
    <location>
        <begin position="18"/>
        <end position="38"/>
    </location>
</feature>
<dbReference type="Proteomes" id="UP000220768">
    <property type="component" value="Unassembled WGS sequence"/>
</dbReference>
<evidence type="ECO:0000256" key="2">
    <source>
        <dbReference type="SAM" id="Phobius"/>
    </source>
</evidence>
<evidence type="ECO:0008006" key="5">
    <source>
        <dbReference type="Google" id="ProtNLM"/>
    </source>
</evidence>
<evidence type="ECO:0000313" key="4">
    <source>
        <dbReference type="Proteomes" id="UP000220768"/>
    </source>
</evidence>
<dbReference type="AlphaFoldDB" id="A0A2A6JJL0"/>
<evidence type="ECO:0000313" key="3">
    <source>
        <dbReference type="EMBL" id="PDT06214.1"/>
    </source>
</evidence>
<accession>A0A2A6JJL0</accession>
<dbReference type="RefSeq" id="WP_097610297.1">
    <property type="nucleotide sequence ID" value="NZ_NWSV01000001.1"/>
</dbReference>
<dbReference type="PANTHER" id="PTHR33219:SF14">
    <property type="entry name" value="PROTEIN COFACTOR ASSEMBLY OF COMPLEX C SUBUNIT B CCB3, CHLOROPLASTIC-RELATED"/>
    <property type="match status" value="1"/>
</dbReference>
<sequence>MAGIFQAIFTILNMALNIYWWVIIFSAVFSWLYAFNVINSHNQFVNQLGMFFYNATEPALRPIRRFMPNLGGIDISPIILLLILAFIQMILNDPIKPFIYSLVA</sequence>
<organism evidence="3 4">
    <name type="scientific">Rhizobium chutanense</name>
    <dbReference type="NCBI Taxonomy" id="2035448"/>
    <lineage>
        <taxon>Bacteria</taxon>
        <taxon>Pseudomonadati</taxon>
        <taxon>Pseudomonadota</taxon>
        <taxon>Alphaproteobacteria</taxon>
        <taxon>Hyphomicrobiales</taxon>
        <taxon>Rhizobiaceae</taxon>
        <taxon>Rhizobium/Agrobacterium group</taxon>
        <taxon>Rhizobium</taxon>
    </lineage>
</organism>
<dbReference type="EMBL" id="NWSV01000001">
    <property type="protein sequence ID" value="PDT06214.1"/>
    <property type="molecule type" value="Genomic_DNA"/>
</dbReference>
<keyword evidence="4" id="KW-1185">Reference proteome</keyword>